<evidence type="ECO:0000256" key="2">
    <source>
        <dbReference type="SAM" id="MobiDB-lite"/>
    </source>
</evidence>
<evidence type="ECO:0000313" key="5">
    <source>
        <dbReference type="EMBL" id="RZF41115.1"/>
    </source>
</evidence>
<protein>
    <recommendedName>
        <fullName evidence="7">SWIM-type domain-containing protein</fullName>
    </recommendedName>
</protein>
<feature type="compositionally biased region" description="Polar residues" evidence="2">
    <location>
        <begin position="762"/>
        <end position="787"/>
    </location>
</feature>
<name>A0A482X5E6_LAOST</name>
<dbReference type="PROSITE" id="PS50157">
    <property type="entry name" value="ZINC_FINGER_C2H2_2"/>
    <property type="match status" value="1"/>
</dbReference>
<feature type="region of interest" description="Disordered" evidence="2">
    <location>
        <begin position="869"/>
        <end position="968"/>
    </location>
</feature>
<keyword evidence="1" id="KW-0863">Zinc-finger</keyword>
<dbReference type="InterPro" id="IPR013087">
    <property type="entry name" value="Znf_C2H2_type"/>
</dbReference>
<dbReference type="PROSITE" id="PS00028">
    <property type="entry name" value="ZINC_FINGER_C2H2_1"/>
    <property type="match status" value="1"/>
</dbReference>
<organism evidence="5 6">
    <name type="scientific">Laodelphax striatellus</name>
    <name type="common">Small brown planthopper</name>
    <name type="synonym">Delphax striatella</name>
    <dbReference type="NCBI Taxonomy" id="195883"/>
    <lineage>
        <taxon>Eukaryota</taxon>
        <taxon>Metazoa</taxon>
        <taxon>Ecdysozoa</taxon>
        <taxon>Arthropoda</taxon>
        <taxon>Hexapoda</taxon>
        <taxon>Insecta</taxon>
        <taxon>Pterygota</taxon>
        <taxon>Neoptera</taxon>
        <taxon>Paraneoptera</taxon>
        <taxon>Hemiptera</taxon>
        <taxon>Auchenorrhyncha</taxon>
        <taxon>Fulgoroidea</taxon>
        <taxon>Delphacidae</taxon>
        <taxon>Criomorphinae</taxon>
        <taxon>Laodelphax</taxon>
    </lineage>
</organism>
<feature type="region of interest" description="Disordered" evidence="2">
    <location>
        <begin position="753"/>
        <end position="804"/>
    </location>
</feature>
<feature type="compositionally biased region" description="Acidic residues" evidence="2">
    <location>
        <begin position="15"/>
        <end position="34"/>
    </location>
</feature>
<evidence type="ECO:0008006" key="7">
    <source>
        <dbReference type="Google" id="ProtNLM"/>
    </source>
</evidence>
<dbReference type="PROSITE" id="PS50966">
    <property type="entry name" value="ZF_SWIM"/>
    <property type="match status" value="1"/>
</dbReference>
<feature type="domain" description="SWIM-type" evidence="4">
    <location>
        <begin position="623"/>
        <end position="675"/>
    </location>
</feature>
<feature type="compositionally biased region" description="Basic residues" evidence="2">
    <location>
        <begin position="871"/>
        <end position="884"/>
    </location>
</feature>
<dbReference type="PANTHER" id="PTHR33936:SF24">
    <property type="entry name" value="C2H2-TYPE DOMAIN-CONTAINING PROTEIN"/>
    <property type="match status" value="1"/>
</dbReference>
<keyword evidence="6" id="KW-1185">Reference proteome</keyword>
<keyword evidence="1" id="KW-0862">Zinc</keyword>
<gene>
    <name evidence="5" type="ORF">LSTR_LSTR002747</name>
</gene>
<feature type="compositionally biased region" description="Basic and acidic residues" evidence="2">
    <location>
        <begin position="925"/>
        <end position="954"/>
    </location>
</feature>
<dbReference type="Proteomes" id="UP000291343">
    <property type="component" value="Unassembled WGS sequence"/>
</dbReference>
<dbReference type="InterPro" id="IPR052797">
    <property type="entry name" value="RegFact_GeneExpr_CellDeath"/>
</dbReference>
<evidence type="ECO:0000259" key="3">
    <source>
        <dbReference type="PROSITE" id="PS50157"/>
    </source>
</evidence>
<reference evidence="5 6" key="1">
    <citation type="journal article" date="2017" name="Gigascience">
        <title>Genome sequence of the small brown planthopper, Laodelphax striatellus.</title>
        <authorList>
            <person name="Zhu J."/>
            <person name="Jiang F."/>
            <person name="Wang X."/>
            <person name="Yang P."/>
            <person name="Bao Y."/>
            <person name="Zhao W."/>
            <person name="Wang W."/>
            <person name="Lu H."/>
            <person name="Wang Q."/>
            <person name="Cui N."/>
            <person name="Li J."/>
            <person name="Chen X."/>
            <person name="Luo L."/>
            <person name="Yu J."/>
            <person name="Kang L."/>
            <person name="Cui F."/>
        </authorList>
    </citation>
    <scope>NUCLEOTIDE SEQUENCE [LARGE SCALE GENOMIC DNA]</scope>
    <source>
        <strain evidence="5">Lst14</strain>
    </source>
</reference>
<dbReference type="OrthoDB" id="10031901at2759"/>
<dbReference type="SMART" id="SM00355">
    <property type="entry name" value="ZnF_C2H2"/>
    <property type="match status" value="2"/>
</dbReference>
<feature type="region of interest" description="Disordered" evidence="2">
    <location>
        <begin position="1"/>
        <end position="52"/>
    </location>
</feature>
<feature type="domain" description="C2H2-type" evidence="3">
    <location>
        <begin position="56"/>
        <end position="79"/>
    </location>
</feature>
<evidence type="ECO:0000259" key="4">
    <source>
        <dbReference type="PROSITE" id="PS50966"/>
    </source>
</evidence>
<feature type="region of interest" description="Disordered" evidence="2">
    <location>
        <begin position="705"/>
        <end position="740"/>
    </location>
</feature>
<dbReference type="GO" id="GO:0008270">
    <property type="term" value="F:zinc ion binding"/>
    <property type="evidence" value="ECO:0007669"/>
    <property type="project" value="UniProtKB-KW"/>
</dbReference>
<feature type="compositionally biased region" description="Basic and acidic residues" evidence="2">
    <location>
        <begin position="42"/>
        <end position="51"/>
    </location>
</feature>
<dbReference type="PANTHER" id="PTHR33936">
    <property type="entry name" value="PROTEIN CBG17840"/>
    <property type="match status" value="1"/>
</dbReference>
<proteinExistence type="predicted"/>
<dbReference type="EMBL" id="QKKF02017260">
    <property type="protein sequence ID" value="RZF41115.1"/>
    <property type="molecule type" value="Genomic_DNA"/>
</dbReference>
<dbReference type="Gene3D" id="3.30.160.60">
    <property type="entry name" value="Classic Zinc Finger"/>
    <property type="match status" value="1"/>
</dbReference>
<evidence type="ECO:0000313" key="6">
    <source>
        <dbReference type="Proteomes" id="UP000291343"/>
    </source>
</evidence>
<sequence>MSEDPSTVPKKEREEESDAVDEDENEDEEEEDDNVSSSGDEGSEKLEDGTSGKKTYACDQCQSVFSHHTGYYNHMKRKHNLLCYSKGSICCREEGCSFRCAMREKLQAHLMHHHNKSLAFSQLKFSSMKDFEEWREVFEKQEKCRFVKKSGTRIRRHTGEKHTYLYCSRSGTFVSNSKGVRTQLKKVTCKISNYCTASIDCVEQLDGTVLAKLCSTHYGHDPSVELLRLTKTDKDIIAGQLGKGVSRDIVLDNIRASVGEDVDRIHLLTMKDIRNIERSYNIKPEIKNREFTCGFASVNEWVREMECLGDESPILFYKPKNQSKIVDEGEHFLGLDDFCVVMMTKGQQDILRKFGQNGVFYITWMSISNGYDLSLLSLMVTDDLNEAFPVAYMVCSTMSRSIEVLFFKVIRDKMGPFCARAIMTDDRKSLFDAWGEVMGFVPYYLLSNRFVDADWRDRLITVPNEDVQCAVYEVLYSYLSVTDSTRFDENLNLFVKHLKENSQTQMFGTYFEDNYLHRVRLWAGCYDKKSVGVNEHLNLDAIYNDLLAVCNSKGKFAKLLEKTLQGLLKIVRDRQYFRTSKITRQAQELHQHHSVSMNIDLDAIQCMENRKWKVKSETSKLIFLVTRKTYECNARCPLICDSCKMCAHMFECTCKVYNFDRTMCKHIHAVGRLFRKNINLMDNLGGINLDNGALENGLNSNSEYESENVARFEDNSESNKTTANADKNSASPIQLKPKVPKPLPLMKTILVSKKNDNKEQSNDTIQVNDASTSASPASEVQTNTESAITPAPSKRTVESSSPDGKMKVRALNLISCIEKRIQSLNDETKLKNVCKELNSLKRFLDSSDAIMDKGKAVEFTIKIVDGDTKKPDRKRKLIKKKGRPKPQASNPPQAQKRQVGRPKKSSSNDSVGDNKDSNTHTVVAEIHEEPKPHSKKDSVSEESQLKRKAPRLDDSLSEDQQSKLAKADEILVDEMSFPNLRRSNRKAKRKLSPEDVVDALKPVVKTRSRNVNFSEKIETASLSSQESSKKTGEVDIVVAEDSSIPAINNDGVKQ</sequence>
<comment type="caution">
    <text evidence="5">The sequence shown here is derived from an EMBL/GenBank/DDBJ whole genome shotgun (WGS) entry which is preliminary data.</text>
</comment>
<evidence type="ECO:0000256" key="1">
    <source>
        <dbReference type="PROSITE-ProRule" id="PRU00042"/>
    </source>
</evidence>
<accession>A0A482X5E6</accession>
<dbReference type="AlphaFoldDB" id="A0A482X5E6"/>
<keyword evidence="1" id="KW-0479">Metal-binding</keyword>
<feature type="compositionally biased region" description="Polar residues" evidence="2">
    <location>
        <begin position="718"/>
        <end position="732"/>
    </location>
</feature>
<feature type="compositionally biased region" description="Polar residues" evidence="2">
    <location>
        <begin position="887"/>
        <end position="896"/>
    </location>
</feature>
<dbReference type="InParanoid" id="A0A482X5E6"/>
<dbReference type="InterPro" id="IPR007527">
    <property type="entry name" value="Znf_SWIM"/>
</dbReference>